<gene>
    <name evidence="2" type="ORF">C4N25_00400</name>
</gene>
<dbReference type="Proteomes" id="UP000251634">
    <property type="component" value="Unassembled WGS sequence"/>
</dbReference>
<dbReference type="PANTHER" id="PTHR33418:SF1">
    <property type="entry name" value="HELICASE-ASSOCIATED DOMAIN-CONTAINING PROTEIN"/>
    <property type="match status" value="1"/>
</dbReference>
<feature type="domain" description="Helicase-associated" evidence="1">
    <location>
        <begin position="756"/>
        <end position="823"/>
    </location>
</feature>
<dbReference type="EMBL" id="PRKZ01000001">
    <property type="protein sequence ID" value="RAW51908.1"/>
    <property type="molecule type" value="Genomic_DNA"/>
</dbReference>
<dbReference type="AlphaFoldDB" id="A0A329TTJ0"/>
<feature type="domain" description="Helicase-associated" evidence="1">
    <location>
        <begin position="459"/>
        <end position="522"/>
    </location>
</feature>
<feature type="domain" description="Helicase-associated" evidence="1">
    <location>
        <begin position="530"/>
        <end position="590"/>
    </location>
</feature>
<feature type="domain" description="Helicase-associated" evidence="1">
    <location>
        <begin position="598"/>
        <end position="666"/>
    </location>
</feature>
<evidence type="ECO:0000259" key="1">
    <source>
        <dbReference type="Pfam" id="PF03457"/>
    </source>
</evidence>
<proteinExistence type="predicted"/>
<sequence length="901" mass="101266">MAENLQEYYKRMAEAIDTQLEQKGKAALFYPIGSGSGRIVWAWINAHPDAAVIWVVPGETRRGMRLEEAKRIGQEIPPRVQLIHCEDNTPQRCLELAKIRPACIILDGSREFTAFPCGERVRWLQRFSPQAKLLGLIDTDQPVSCCLAEAMFQGAGTFSISLTEALARGLVTPPAADTVLLWPAETALEEFRIQMKQWNAAGVPGVGEKVFTNLRRAVEKCGPALPRLREALPKGKQLVLCEDAAAMRRVTENLEALFGPDTEATILKDGWDQEMAVRFAASPARGAQVLVTVSTPGGLARLAGMAGAVLVRSTGLEQNHRRMLARALALCGDSAPLVELNVSFAGLRNAEDLVQGTEQAGGTGFPLEEPYQACIRPARQLQRQLDAQWEQAFAAAKEAAAKGDINELPRGFTTEAGFGLGRWLELQRQIQAGEKPGRLTAEQAARLEKLGIAWKQRMEQAWERGYAAAREYRGEYGNLMVPVRYREKNGFALGEWIVYNRQRFLGNNLSTDRVERLEALGMVWDTVQDIWEQSYCAAVQYWLDHGTLEVPVKYTTPEGVALGVWLGSQRAAYKAGTIKPVQKAWLEALDVDWTNRNDRKWQAAYDAAARYYQAHGDLNVPSEYIDPDGVLLGKWVSRQRYAWQNPDRSSARLTPERKALLDQLGMVWQKPDSWQHRYELAAAYKAAHGSLELPAQYRTEEGIWLGSWLSRQKQLLQNGDKSLRGERVKALKELFRGEPERRSGAVRTRARCSVRERNWLNNYRHAKAYAKRRGDLLVPASYVDETGFRLGVWISNLRAARKTRPDSFQVTPEHIAMLDEIGMQWDAREAKWQCALRRAGEYRAAHGDLAVPVNYKTEDGFCLGDWIRRMRESYAAHDARLTPERVENLSALGMVWTPAEG</sequence>
<evidence type="ECO:0000313" key="3">
    <source>
        <dbReference type="Proteomes" id="UP000251634"/>
    </source>
</evidence>
<name>A0A329TTJ0_9FIRM</name>
<feature type="domain" description="Helicase-associated" evidence="1">
    <location>
        <begin position="386"/>
        <end position="451"/>
    </location>
</feature>
<reference evidence="2 3" key="1">
    <citation type="submission" date="2018-02" db="EMBL/GenBank/DDBJ databases">
        <title>Complete genome sequencing of Faecalibacterium prausnitzii strains isolated from the human gut.</title>
        <authorList>
            <person name="Fitzgerald B.C."/>
            <person name="Shkoporov A.N."/>
            <person name="Ross P.R."/>
            <person name="Hill C."/>
        </authorList>
    </citation>
    <scope>NUCLEOTIDE SEQUENCE [LARGE SCALE GENOMIC DNA]</scope>
    <source>
        <strain evidence="2 3">APC942/8-14-2</strain>
    </source>
</reference>
<dbReference type="RefSeq" id="WP_112114544.1">
    <property type="nucleotide sequence ID" value="NZ_PRKZ01000001.1"/>
</dbReference>
<evidence type="ECO:0000313" key="2">
    <source>
        <dbReference type="EMBL" id="RAW51908.1"/>
    </source>
</evidence>
<dbReference type="Gene3D" id="6.10.140.530">
    <property type="match status" value="6"/>
</dbReference>
<comment type="caution">
    <text evidence="2">The sequence shown here is derived from an EMBL/GenBank/DDBJ whole genome shotgun (WGS) entry which is preliminary data.</text>
</comment>
<accession>A0A329TTJ0</accession>
<dbReference type="PANTHER" id="PTHR33418">
    <property type="entry name" value="HELICASE-ASSOCIATED"/>
    <property type="match status" value="1"/>
</dbReference>
<dbReference type="InterPro" id="IPR005114">
    <property type="entry name" value="Helicase_assoc"/>
</dbReference>
<feature type="domain" description="Helicase-associated" evidence="1">
    <location>
        <begin position="829"/>
        <end position="894"/>
    </location>
</feature>
<protein>
    <recommendedName>
        <fullName evidence="1">Helicase-associated domain-containing protein</fullName>
    </recommendedName>
</protein>
<dbReference type="Pfam" id="PF03457">
    <property type="entry name" value="HA"/>
    <property type="match status" value="7"/>
</dbReference>
<organism evidence="2 3">
    <name type="scientific">Faecalibacterium prausnitzii</name>
    <dbReference type="NCBI Taxonomy" id="853"/>
    <lineage>
        <taxon>Bacteria</taxon>
        <taxon>Bacillati</taxon>
        <taxon>Bacillota</taxon>
        <taxon>Clostridia</taxon>
        <taxon>Eubacteriales</taxon>
        <taxon>Oscillospiraceae</taxon>
        <taxon>Faecalibacterium</taxon>
    </lineage>
</organism>
<feature type="domain" description="Helicase-associated" evidence="1">
    <location>
        <begin position="672"/>
        <end position="734"/>
    </location>
</feature>